<dbReference type="EMBL" id="CP036272">
    <property type="protein sequence ID" value="QDT59660.1"/>
    <property type="molecule type" value="Genomic_DNA"/>
</dbReference>
<evidence type="ECO:0000313" key="2">
    <source>
        <dbReference type="Proteomes" id="UP000315003"/>
    </source>
</evidence>
<evidence type="ECO:0000313" key="1">
    <source>
        <dbReference type="EMBL" id="QDT59660.1"/>
    </source>
</evidence>
<gene>
    <name evidence="1" type="ORF">SV7mr_21690</name>
</gene>
<reference evidence="1 2" key="1">
    <citation type="submission" date="2019-02" db="EMBL/GenBank/DDBJ databases">
        <title>Deep-cultivation of Planctomycetes and their phenomic and genomic characterization uncovers novel biology.</title>
        <authorList>
            <person name="Wiegand S."/>
            <person name="Jogler M."/>
            <person name="Boedeker C."/>
            <person name="Pinto D."/>
            <person name="Vollmers J."/>
            <person name="Rivas-Marin E."/>
            <person name="Kohn T."/>
            <person name="Peeters S.H."/>
            <person name="Heuer A."/>
            <person name="Rast P."/>
            <person name="Oberbeckmann S."/>
            <person name="Bunk B."/>
            <person name="Jeske O."/>
            <person name="Meyerdierks A."/>
            <person name="Storesund J.E."/>
            <person name="Kallscheuer N."/>
            <person name="Luecker S."/>
            <person name="Lage O.M."/>
            <person name="Pohl T."/>
            <person name="Merkel B.J."/>
            <person name="Hornburger P."/>
            <person name="Mueller R.-W."/>
            <person name="Bruemmer F."/>
            <person name="Labrenz M."/>
            <person name="Spormann A.M."/>
            <person name="Op den Camp H."/>
            <person name="Overmann J."/>
            <person name="Amann R."/>
            <person name="Jetten M.S.M."/>
            <person name="Mascher T."/>
            <person name="Medema M.H."/>
            <person name="Devos D.P."/>
            <person name="Kaster A.-K."/>
            <person name="Ovreas L."/>
            <person name="Rohde M."/>
            <person name="Galperin M.Y."/>
            <person name="Jogler C."/>
        </authorList>
    </citation>
    <scope>NUCLEOTIDE SEQUENCE [LARGE SCALE GENOMIC DNA]</scope>
    <source>
        <strain evidence="1 2">SV_7m_r</strain>
    </source>
</reference>
<organism evidence="1 2">
    <name type="scientific">Stieleria bergensis</name>
    <dbReference type="NCBI Taxonomy" id="2528025"/>
    <lineage>
        <taxon>Bacteria</taxon>
        <taxon>Pseudomonadati</taxon>
        <taxon>Planctomycetota</taxon>
        <taxon>Planctomycetia</taxon>
        <taxon>Pirellulales</taxon>
        <taxon>Pirellulaceae</taxon>
        <taxon>Stieleria</taxon>
    </lineage>
</organism>
<dbReference type="Proteomes" id="UP000315003">
    <property type="component" value="Chromosome"/>
</dbReference>
<sequence>MTSTITGTMADPEGVLFRDEATLGPIRLPAKHQAQFVQQFNQLYQAYGIRLVPVDPQPDEEPLKPSEPSAD</sequence>
<dbReference type="OrthoDB" id="286810at2"/>
<protein>
    <submittedName>
        <fullName evidence="1">Uncharacterized protein</fullName>
    </submittedName>
</protein>
<name>A0A517SU76_9BACT</name>
<dbReference type="RefSeq" id="WP_145271678.1">
    <property type="nucleotide sequence ID" value="NZ_CP036272.1"/>
</dbReference>
<proteinExistence type="predicted"/>
<dbReference type="AlphaFoldDB" id="A0A517SU76"/>
<keyword evidence="2" id="KW-1185">Reference proteome</keyword>
<accession>A0A517SU76</accession>